<keyword evidence="4 6" id="KW-0175">Coiled coil</keyword>
<proteinExistence type="inferred from homology"/>
<dbReference type="PANTHER" id="PTHR33405">
    <property type="entry name" value="PROTEIN FLX-LIKE 2"/>
    <property type="match status" value="1"/>
</dbReference>
<dbReference type="InterPro" id="IPR040353">
    <property type="entry name" value="FLX/FLX-like"/>
</dbReference>
<dbReference type="EMBL" id="JAIWQS010000011">
    <property type="protein sequence ID" value="KAJ8750850.1"/>
    <property type="molecule type" value="Genomic_DNA"/>
</dbReference>
<keyword evidence="3" id="KW-0221">Differentiation</keyword>
<evidence type="ECO:0000256" key="2">
    <source>
        <dbReference type="ARBA" id="ARBA00022473"/>
    </source>
</evidence>
<dbReference type="GO" id="GO:0030154">
    <property type="term" value="P:cell differentiation"/>
    <property type="evidence" value="ECO:0007669"/>
    <property type="project" value="UniProtKB-KW"/>
</dbReference>
<feature type="coiled-coil region" evidence="6">
    <location>
        <begin position="30"/>
        <end position="85"/>
    </location>
</feature>
<evidence type="ECO:0000313" key="7">
    <source>
        <dbReference type="EMBL" id="KAJ8750850.1"/>
    </source>
</evidence>
<accession>A0AAV8SF95</accession>
<evidence type="ECO:0000256" key="5">
    <source>
        <dbReference type="ARBA" id="ARBA00023089"/>
    </source>
</evidence>
<keyword evidence="2" id="KW-0217">Developmental protein</keyword>
<reference evidence="7 8" key="1">
    <citation type="submission" date="2021-09" db="EMBL/GenBank/DDBJ databases">
        <title>Genomic insights and catalytic innovation underlie evolution of tropane alkaloids biosynthesis.</title>
        <authorList>
            <person name="Wang Y.-J."/>
            <person name="Tian T."/>
            <person name="Huang J.-P."/>
            <person name="Huang S.-X."/>
        </authorList>
    </citation>
    <scope>NUCLEOTIDE SEQUENCE [LARGE SCALE GENOMIC DNA]</scope>
    <source>
        <strain evidence="7">KIB-2018</strain>
        <tissue evidence="7">Leaf</tissue>
    </source>
</reference>
<feature type="coiled-coil region" evidence="6">
    <location>
        <begin position="152"/>
        <end position="214"/>
    </location>
</feature>
<protein>
    <recommendedName>
        <fullName evidence="9">Protein FLX-like 2</fullName>
    </recommendedName>
</protein>
<dbReference type="AlphaFoldDB" id="A0AAV8SF95"/>
<keyword evidence="5" id="KW-0287">Flowering</keyword>
<organism evidence="7 8">
    <name type="scientific">Erythroxylum novogranatense</name>
    <dbReference type="NCBI Taxonomy" id="1862640"/>
    <lineage>
        <taxon>Eukaryota</taxon>
        <taxon>Viridiplantae</taxon>
        <taxon>Streptophyta</taxon>
        <taxon>Embryophyta</taxon>
        <taxon>Tracheophyta</taxon>
        <taxon>Spermatophyta</taxon>
        <taxon>Magnoliopsida</taxon>
        <taxon>eudicotyledons</taxon>
        <taxon>Gunneridae</taxon>
        <taxon>Pentapetalae</taxon>
        <taxon>rosids</taxon>
        <taxon>fabids</taxon>
        <taxon>Malpighiales</taxon>
        <taxon>Erythroxylaceae</taxon>
        <taxon>Erythroxylum</taxon>
    </lineage>
</organism>
<evidence type="ECO:0000256" key="6">
    <source>
        <dbReference type="SAM" id="Coils"/>
    </source>
</evidence>
<comment type="caution">
    <text evidence="7">The sequence shown here is derived from an EMBL/GenBank/DDBJ whole genome shotgun (WGS) entry which is preliminary data.</text>
</comment>
<name>A0AAV8SF95_9ROSI</name>
<comment type="similarity">
    <text evidence="1">Belongs to the FLX family.</text>
</comment>
<evidence type="ECO:0000256" key="4">
    <source>
        <dbReference type="ARBA" id="ARBA00023054"/>
    </source>
</evidence>
<dbReference type="GO" id="GO:0009908">
    <property type="term" value="P:flower development"/>
    <property type="evidence" value="ECO:0007669"/>
    <property type="project" value="UniProtKB-KW"/>
</dbReference>
<keyword evidence="8" id="KW-1185">Reference proteome</keyword>
<sequence length="306" mass="33826">MATRGHIPSTVERRVVHAPTVIQRGSSPPLDRLENKIAVQAAEIEQLDLDNRRLVDSQVALKQDLVATQQEAQRLRTHIRSIQNESDAQIMILRDKIAKMESDMRVGEHVKNELKQAHMEAQSLFKEREALAVQLLQAPQLLKKLHTDIRSLPDLLAERDNVKREYKRLRAIFEHEKGTNIEMVQQMQAMEQDLIGMAREVEKLNAEVMNAETRGRAPNAYGSSYAGADHSCTPHVHSGSNYADAYGRPPVQMDAGRPVEVPYTAANTTTANTVAASGSVVGVALSNNGDNSAVGEPFEPGSNQQT</sequence>
<evidence type="ECO:0008006" key="9">
    <source>
        <dbReference type="Google" id="ProtNLM"/>
    </source>
</evidence>
<dbReference type="PANTHER" id="PTHR33405:SF18">
    <property type="entry name" value="PROTEIN FLX-LIKE 4"/>
    <property type="match status" value="1"/>
</dbReference>
<evidence type="ECO:0000313" key="8">
    <source>
        <dbReference type="Proteomes" id="UP001159364"/>
    </source>
</evidence>
<evidence type="ECO:0000256" key="1">
    <source>
        <dbReference type="ARBA" id="ARBA00005405"/>
    </source>
</evidence>
<gene>
    <name evidence="7" type="ORF">K2173_016031</name>
</gene>
<evidence type="ECO:0000256" key="3">
    <source>
        <dbReference type="ARBA" id="ARBA00022782"/>
    </source>
</evidence>
<dbReference type="Proteomes" id="UP001159364">
    <property type="component" value="Linkage Group LG11"/>
</dbReference>